<organism evidence="2 3">
    <name type="scientific">Rhypophila decipiens</name>
    <dbReference type="NCBI Taxonomy" id="261697"/>
    <lineage>
        <taxon>Eukaryota</taxon>
        <taxon>Fungi</taxon>
        <taxon>Dikarya</taxon>
        <taxon>Ascomycota</taxon>
        <taxon>Pezizomycotina</taxon>
        <taxon>Sordariomycetes</taxon>
        <taxon>Sordariomycetidae</taxon>
        <taxon>Sordariales</taxon>
        <taxon>Naviculisporaceae</taxon>
        <taxon>Rhypophila</taxon>
    </lineage>
</organism>
<feature type="region of interest" description="Disordered" evidence="1">
    <location>
        <begin position="1234"/>
        <end position="1284"/>
    </location>
</feature>
<proteinExistence type="predicted"/>
<protein>
    <submittedName>
        <fullName evidence="2">Uncharacterized protein</fullName>
    </submittedName>
</protein>
<reference evidence="2" key="2">
    <citation type="submission" date="2023-05" db="EMBL/GenBank/DDBJ databases">
        <authorList>
            <consortium name="Lawrence Berkeley National Laboratory"/>
            <person name="Steindorff A."/>
            <person name="Hensen N."/>
            <person name="Bonometti L."/>
            <person name="Westerberg I."/>
            <person name="Brannstrom I.O."/>
            <person name="Guillou S."/>
            <person name="Cros-Aarteil S."/>
            <person name="Calhoun S."/>
            <person name="Haridas S."/>
            <person name="Kuo A."/>
            <person name="Mondo S."/>
            <person name="Pangilinan J."/>
            <person name="Riley R."/>
            <person name="Labutti K."/>
            <person name="Andreopoulos B."/>
            <person name="Lipzen A."/>
            <person name="Chen C."/>
            <person name="Yanf M."/>
            <person name="Daum C."/>
            <person name="Ng V."/>
            <person name="Clum A."/>
            <person name="Ohm R."/>
            <person name="Martin F."/>
            <person name="Silar P."/>
            <person name="Natvig D."/>
            <person name="Lalanne C."/>
            <person name="Gautier V."/>
            <person name="Ament-Velasquez S.L."/>
            <person name="Kruys A."/>
            <person name="Hutchinson M.I."/>
            <person name="Powell A.J."/>
            <person name="Barry K."/>
            <person name="Miller A.N."/>
            <person name="Grigoriev I.V."/>
            <person name="Debuchy R."/>
            <person name="Gladieux P."/>
            <person name="Thoren M.H."/>
            <person name="Johannesson H."/>
        </authorList>
    </citation>
    <scope>NUCLEOTIDE SEQUENCE</scope>
    <source>
        <strain evidence="2">PSN293</strain>
    </source>
</reference>
<feature type="compositionally biased region" description="Low complexity" evidence="1">
    <location>
        <begin position="1057"/>
        <end position="1068"/>
    </location>
</feature>
<accession>A0AAN7BA52</accession>
<feature type="compositionally biased region" description="Low complexity" evidence="1">
    <location>
        <begin position="380"/>
        <end position="394"/>
    </location>
</feature>
<reference evidence="2" key="1">
    <citation type="journal article" date="2023" name="Mol. Phylogenet. Evol.">
        <title>Genome-scale phylogeny and comparative genomics of the fungal order Sordariales.</title>
        <authorList>
            <person name="Hensen N."/>
            <person name="Bonometti L."/>
            <person name="Westerberg I."/>
            <person name="Brannstrom I.O."/>
            <person name="Guillou S."/>
            <person name="Cros-Aarteil S."/>
            <person name="Calhoun S."/>
            <person name="Haridas S."/>
            <person name="Kuo A."/>
            <person name="Mondo S."/>
            <person name="Pangilinan J."/>
            <person name="Riley R."/>
            <person name="LaButti K."/>
            <person name="Andreopoulos B."/>
            <person name="Lipzen A."/>
            <person name="Chen C."/>
            <person name="Yan M."/>
            <person name="Daum C."/>
            <person name="Ng V."/>
            <person name="Clum A."/>
            <person name="Steindorff A."/>
            <person name="Ohm R.A."/>
            <person name="Martin F."/>
            <person name="Silar P."/>
            <person name="Natvig D.O."/>
            <person name="Lalanne C."/>
            <person name="Gautier V."/>
            <person name="Ament-Velasquez S.L."/>
            <person name="Kruys A."/>
            <person name="Hutchinson M.I."/>
            <person name="Powell A.J."/>
            <person name="Barry K."/>
            <person name="Miller A.N."/>
            <person name="Grigoriev I.V."/>
            <person name="Debuchy R."/>
            <person name="Gladieux P."/>
            <person name="Hiltunen Thoren M."/>
            <person name="Johannesson H."/>
        </authorList>
    </citation>
    <scope>NUCLEOTIDE SEQUENCE</scope>
    <source>
        <strain evidence="2">PSN293</strain>
    </source>
</reference>
<feature type="compositionally biased region" description="Pro residues" evidence="1">
    <location>
        <begin position="800"/>
        <end position="817"/>
    </location>
</feature>
<feature type="compositionally biased region" description="Polar residues" evidence="1">
    <location>
        <begin position="836"/>
        <end position="854"/>
    </location>
</feature>
<feature type="compositionally biased region" description="Polar residues" evidence="1">
    <location>
        <begin position="447"/>
        <end position="460"/>
    </location>
</feature>
<feature type="compositionally biased region" description="Polar residues" evidence="1">
    <location>
        <begin position="1088"/>
        <end position="1100"/>
    </location>
</feature>
<feature type="compositionally biased region" description="Low complexity" evidence="1">
    <location>
        <begin position="999"/>
        <end position="1016"/>
    </location>
</feature>
<feature type="compositionally biased region" description="Polar residues" evidence="1">
    <location>
        <begin position="1151"/>
        <end position="1162"/>
    </location>
</feature>
<feature type="region of interest" description="Disordered" evidence="1">
    <location>
        <begin position="544"/>
        <end position="573"/>
    </location>
</feature>
<feature type="compositionally biased region" description="Pro residues" evidence="1">
    <location>
        <begin position="68"/>
        <end position="82"/>
    </location>
</feature>
<feature type="compositionally biased region" description="Low complexity" evidence="1">
    <location>
        <begin position="930"/>
        <end position="943"/>
    </location>
</feature>
<feature type="region of interest" description="Disordered" evidence="1">
    <location>
        <begin position="245"/>
        <end position="290"/>
    </location>
</feature>
<feature type="compositionally biased region" description="Low complexity" evidence="1">
    <location>
        <begin position="468"/>
        <end position="495"/>
    </location>
</feature>
<feature type="compositionally biased region" description="Low complexity" evidence="1">
    <location>
        <begin position="165"/>
        <end position="176"/>
    </location>
</feature>
<feature type="region of interest" description="Disordered" evidence="1">
    <location>
        <begin position="1"/>
        <end position="82"/>
    </location>
</feature>
<feature type="compositionally biased region" description="Polar residues" evidence="1">
    <location>
        <begin position="245"/>
        <end position="280"/>
    </location>
</feature>
<feature type="compositionally biased region" description="Basic and acidic residues" evidence="1">
    <location>
        <begin position="820"/>
        <end position="830"/>
    </location>
</feature>
<comment type="caution">
    <text evidence="2">The sequence shown here is derived from an EMBL/GenBank/DDBJ whole genome shotgun (WGS) entry which is preliminary data.</text>
</comment>
<feature type="compositionally biased region" description="Low complexity" evidence="1">
    <location>
        <begin position="778"/>
        <end position="799"/>
    </location>
</feature>
<feature type="region of interest" description="Disordered" evidence="1">
    <location>
        <begin position="904"/>
        <end position="1214"/>
    </location>
</feature>
<feature type="compositionally biased region" description="Basic and acidic residues" evidence="1">
    <location>
        <begin position="1115"/>
        <end position="1133"/>
    </location>
</feature>
<feature type="compositionally biased region" description="Polar residues" evidence="1">
    <location>
        <begin position="130"/>
        <end position="150"/>
    </location>
</feature>
<name>A0AAN7BA52_9PEZI</name>
<sequence length="1284" mass="136912">MSNNNNLPWDMHSSLRRNPSDYYPHRYESRRSIASTSTAGPPPVSPRSGDDNRNNSFFRNSVGSGSPWPIPSAPVSPAPGPPPAISSMSIGYLDENLGNLAQSNNLSSSRGIPMAPTPMSLWPQIQQDMNLSNSNNRDSSGPSQEQQQRLSPLSIPGMGGGSPGSGRISPSSSITSPRRDQVRTPVQRPGSHLSSNSRNPAQTRASMEAEFAQKHALLVEQARLLLAEMKTLQVLGPVHSAAVGTQNTGNNSMSSDDGTNSSVFLQSQSGGDDTSSYLSGSNSTNPNNNTAIYYEQDDVGMSALGAILQGKLGSVVSRPPPRPARAIAREVLARLGGITVAASTGEPNDEGEAEVVELLMEDYEAVLNWARSSSSFALSSPRLSSSGASSSSASQGGQTQTQVRIQTCLADRQALLEAALPAYLAHLPSEAMMHFCHEKLFVSSSSGRARTPSASVHSGHTGTGLYANGNGNSNLSVNGHSSNNNNNPRNNSSLLPTQTYTNSHTFREGLAIEEIPRRRFLKTEDNYAWDMLELASALESDLLLSSSSSGNSSRGRERGNMHMPPSLRNPVTRSFFTPDDVSRILAHPMGRSLGPYPVERIRDPSPPFFGGVRPVSPPVPLPESVAAFQQQSLNLGQSLNQEPQGERSSDVGGAGIVGARSPSDGIYRPRLYGHDEEPEPADLGRRDNGTGGGDAGGLDIDWSAPPPPPYRSLPEPREIPRSPASPPPPIPTTTTRSNPDSSYLPPYSSEPLRLRPYSPPSSPPSVLGAVTENMSAITSNENSQNNTQQQDSQDQQHLPEPVPPLPVQVPMPRPLPGSYPEEREHEHENDEPSNPDFVSSNSRYELLASPTSSVIPVPTITRPSSTAGGGRSPTPPRLNPMSSRAGLIQEIANGLAAIPIPSTAVTNLNDPASGGGGEYRSALLGNLRRPNPTSATSLPSSPAIVSSPMNMPLPPRPLSTNVPASTGTGTTGRRQFRFSRPSEGASAAAAGDDDNVNSTTNTATKAPETKAATTATSWEARERERQEEERTKWANNDYLSGSYGVATPPPSGPIPVSSLNAAAASTSSEPRYSSGYFSLGASHRNIPLEQSQSRPGQYQPYQAAAPREEQEETDQVQRGRWETRERERERDRAYYAASLSAGDSHGYGRSAATNNPFASSRDPSAHGRGPASSGAAASAFSGTDEDWWRRSGGGWNSIEEQQVEAPPPSSTAVQFPTQMGEIYQPQQIAEMDAGPFELGDAPPRLPELSGVGVRRRRAGVDGDDDDDDDAHSREWMGELSAARR</sequence>
<feature type="compositionally biased region" description="Low complexity" evidence="1">
    <location>
        <begin position="732"/>
        <end position="756"/>
    </location>
</feature>
<evidence type="ECO:0000313" key="3">
    <source>
        <dbReference type="Proteomes" id="UP001301769"/>
    </source>
</evidence>
<gene>
    <name evidence="2" type="ORF">QBC37DRAFT_422747</name>
</gene>
<feature type="region of interest" description="Disordered" evidence="1">
    <location>
        <begin position="380"/>
        <end position="399"/>
    </location>
</feature>
<evidence type="ECO:0000313" key="2">
    <source>
        <dbReference type="EMBL" id="KAK4213610.1"/>
    </source>
</evidence>
<feature type="compositionally biased region" description="Basic and acidic residues" evidence="1">
    <location>
        <begin position="1019"/>
        <end position="1032"/>
    </location>
</feature>
<feature type="compositionally biased region" description="Low complexity" evidence="1">
    <location>
        <begin position="1166"/>
        <end position="1182"/>
    </location>
</feature>
<feature type="region of interest" description="Disordered" evidence="1">
    <location>
        <begin position="639"/>
        <end position="884"/>
    </location>
</feature>
<feature type="compositionally biased region" description="Low complexity" evidence="1">
    <location>
        <begin position="281"/>
        <end position="290"/>
    </location>
</feature>
<feature type="region of interest" description="Disordered" evidence="1">
    <location>
        <begin position="130"/>
        <end position="208"/>
    </location>
</feature>
<feature type="compositionally biased region" description="Polar residues" evidence="1">
    <location>
        <begin position="54"/>
        <end position="64"/>
    </location>
</feature>
<dbReference type="Proteomes" id="UP001301769">
    <property type="component" value="Unassembled WGS sequence"/>
</dbReference>
<feature type="compositionally biased region" description="Low complexity" evidence="1">
    <location>
        <begin position="544"/>
        <end position="553"/>
    </location>
</feature>
<keyword evidence="3" id="KW-1185">Reference proteome</keyword>
<dbReference type="EMBL" id="MU858106">
    <property type="protein sequence ID" value="KAK4213610.1"/>
    <property type="molecule type" value="Genomic_DNA"/>
</dbReference>
<evidence type="ECO:0000256" key="1">
    <source>
        <dbReference type="SAM" id="MobiDB-lite"/>
    </source>
</evidence>
<feature type="region of interest" description="Disordered" evidence="1">
    <location>
        <begin position="447"/>
        <end position="499"/>
    </location>
</feature>
<feature type="compositionally biased region" description="Polar residues" evidence="1">
    <location>
        <begin position="192"/>
        <end position="205"/>
    </location>
</feature>